<dbReference type="Pfam" id="PF05168">
    <property type="entry name" value="HEPN"/>
    <property type="match status" value="1"/>
</dbReference>
<dbReference type="RefSeq" id="WP_098074095.1">
    <property type="nucleotide sequence ID" value="NZ_PDEQ01000001.1"/>
</dbReference>
<protein>
    <submittedName>
        <fullName evidence="3">DNA-binding protein</fullName>
    </submittedName>
</protein>
<reference evidence="3 4" key="1">
    <citation type="submission" date="2017-10" db="EMBL/GenBank/DDBJ databases">
        <title>Draft genome of Longibacter Salinarum.</title>
        <authorList>
            <person name="Goh K.M."/>
            <person name="Shamsir M.S."/>
            <person name="Lim S.W."/>
        </authorList>
    </citation>
    <scope>NUCLEOTIDE SEQUENCE [LARGE SCALE GENOMIC DNA]</scope>
    <source>
        <strain evidence="3 4">KCTC 52045</strain>
    </source>
</reference>
<gene>
    <name evidence="3" type="ORF">CRI94_02640</name>
</gene>
<dbReference type="PANTHER" id="PTHR36565">
    <property type="entry name" value="UPF0332 PROTEIN TM_1000"/>
    <property type="match status" value="1"/>
</dbReference>
<sequence length="143" mass="15501">MSASSNPPGPKDKGNDLGKTSEQVALMNKADQALSDARLLLENDRTEAAVNRMYYAAFDAARAAVLIHGEAPSSHAGVKTRFGYHFVRTGLISRPHARTFAEAEAMRNRADYDAFSVFDVAPTTDLLNDVAAFVSAIRSILEE</sequence>
<dbReference type="InterPro" id="IPR052226">
    <property type="entry name" value="UPF0332_toxin"/>
</dbReference>
<comment type="similarity">
    <text evidence="1">Belongs to the UPF0332 family.</text>
</comment>
<dbReference type="EMBL" id="PDEQ01000001">
    <property type="protein sequence ID" value="PEN15196.1"/>
    <property type="molecule type" value="Genomic_DNA"/>
</dbReference>
<comment type="caution">
    <text evidence="3">The sequence shown here is derived from an EMBL/GenBank/DDBJ whole genome shotgun (WGS) entry which is preliminary data.</text>
</comment>
<evidence type="ECO:0000256" key="1">
    <source>
        <dbReference type="ARBA" id="ARBA00038248"/>
    </source>
</evidence>
<dbReference type="Proteomes" id="UP000220102">
    <property type="component" value="Unassembled WGS sequence"/>
</dbReference>
<evidence type="ECO:0000313" key="3">
    <source>
        <dbReference type="EMBL" id="PEN15196.1"/>
    </source>
</evidence>
<evidence type="ECO:0000313" key="4">
    <source>
        <dbReference type="Proteomes" id="UP000220102"/>
    </source>
</evidence>
<dbReference type="Gene3D" id="1.20.120.330">
    <property type="entry name" value="Nucleotidyltransferases domain 2"/>
    <property type="match status" value="1"/>
</dbReference>
<proteinExistence type="inferred from homology"/>
<feature type="domain" description="HEPN" evidence="2">
    <location>
        <begin position="25"/>
        <end position="138"/>
    </location>
</feature>
<dbReference type="GO" id="GO:0003677">
    <property type="term" value="F:DNA binding"/>
    <property type="evidence" value="ECO:0007669"/>
    <property type="project" value="UniProtKB-KW"/>
</dbReference>
<name>A0A2A8D2N3_9BACT</name>
<organism evidence="3 4">
    <name type="scientific">Longibacter salinarum</name>
    <dbReference type="NCBI Taxonomy" id="1850348"/>
    <lineage>
        <taxon>Bacteria</taxon>
        <taxon>Pseudomonadati</taxon>
        <taxon>Rhodothermota</taxon>
        <taxon>Rhodothermia</taxon>
        <taxon>Rhodothermales</taxon>
        <taxon>Salisaetaceae</taxon>
        <taxon>Longibacter</taxon>
    </lineage>
</organism>
<dbReference type="InterPro" id="IPR007842">
    <property type="entry name" value="HEPN_dom"/>
</dbReference>
<accession>A0A2A8D2N3</accession>
<dbReference type="AlphaFoldDB" id="A0A2A8D2N3"/>
<keyword evidence="3" id="KW-0238">DNA-binding</keyword>
<dbReference type="OrthoDB" id="1494057at2"/>
<evidence type="ECO:0000259" key="2">
    <source>
        <dbReference type="Pfam" id="PF05168"/>
    </source>
</evidence>
<keyword evidence="4" id="KW-1185">Reference proteome</keyword>
<dbReference type="PANTHER" id="PTHR36565:SF1">
    <property type="entry name" value="UPF0332 PROTEIN TM_1000"/>
    <property type="match status" value="1"/>
</dbReference>